<dbReference type="InterPro" id="IPR049278">
    <property type="entry name" value="MS_channel_C"/>
</dbReference>
<evidence type="ECO:0008006" key="12">
    <source>
        <dbReference type="Google" id="ProtNLM"/>
    </source>
</evidence>
<dbReference type="InterPro" id="IPR006686">
    <property type="entry name" value="MscS_channel_CS"/>
</dbReference>
<dbReference type="Gene3D" id="1.10.287.1260">
    <property type="match status" value="1"/>
</dbReference>
<dbReference type="PROSITE" id="PS01246">
    <property type="entry name" value="UPF0003"/>
    <property type="match status" value="1"/>
</dbReference>
<keyword evidence="6 7" id="KW-0472">Membrane</keyword>
<feature type="transmembrane region" description="Helical" evidence="7">
    <location>
        <begin position="315"/>
        <end position="335"/>
    </location>
</feature>
<gene>
    <name evidence="10" type="ORF">CKA38_06795</name>
</gene>
<dbReference type="Gene3D" id="2.30.30.60">
    <property type="match status" value="1"/>
</dbReference>
<dbReference type="SUPFAM" id="SSF82689">
    <property type="entry name" value="Mechanosensitive channel protein MscS (YggB), C-terminal domain"/>
    <property type="match status" value="1"/>
</dbReference>
<evidence type="ECO:0000256" key="1">
    <source>
        <dbReference type="ARBA" id="ARBA00004651"/>
    </source>
</evidence>
<dbReference type="Pfam" id="PF00924">
    <property type="entry name" value="MS_channel_2nd"/>
    <property type="match status" value="1"/>
</dbReference>
<evidence type="ECO:0000256" key="3">
    <source>
        <dbReference type="ARBA" id="ARBA00022475"/>
    </source>
</evidence>
<dbReference type="KEGG" id="elut:CKA38_06795"/>
<feature type="domain" description="Mechanosensitive ion channel MscS C-terminal" evidence="9">
    <location>
        <begin position="413"/>
        <end position="497"/>
    </location>
</feature>
<comment type="similarity">
    <text evidence="2">Belongs to the MscS (TC 1.A.23) family.</text>
</comment>
<dbReference type="InterPro" id="IPR011014">
    <property type="entry name" value="MscS_channel_TM-2"/>
</dbReference>
<keyword evidence="5 7" id="KW-1133">Transmembrane helix</keyword>
<dbReference type="AlphaFoldDB" id="A0A2U8E392"/>
<feature type="domain" description="Mechanosensitive ion channel MscS" evidence="8">
    <location>
        <begin position="337"/>
        <end position="404"/>
    </location>
</feature>
<accession>A0A2U8E392</accession>
<dbReference type="PANTHER" id="PTHR30566:SF5">
    <property type="entry name" value="MECHANOSENSITIVE ION CHANNEL PROTEIN 1, MITOCHONDRIAL-RELATED"/>
    <property type="match status" value="1"/>
</dbReference>
<evidence type="ECO:0000256" key="5">
    <source>
        <dbReference type="ARBA" id="ARBA00022989"/>
    </source>
</evidence>
<evidence type="ECO:0000313" key="11">
    <source>
        <dbReference type="Proteomes" id="UP000244896"/>
    </source>
</evidence>
<dbReference type="InterPro" id="IPR006685">
    <property type="entry name" value="MscS_channel_2nd"/>
</dbReference>
<evidence type="ECO:0000313" key="10">
    <source>
        <dbReference type="EMBL" id="AWI08992.1"/>
    </source>
</evidence>
<keyword evidence="11" id="KW-1185">Reference proteome</keyword>
<organism evidence="10 11">
    <name type="scientific">Ereboglobus luteus</name>
    <dbReference type="NCBI Taxonomy" id="1796921"/>
    <lineage>
        <taxon>Bacteria</taxon>
        <taxon>Pseudomonadati</taxon>
        <taxon>Verrucomicrobiota</taxon>
        <taxon>Opitutia</taxon>
        <taxon>Opitutales</taxon>
        <taxon>Opitutaceae</taxon>
        <taxon>Ereboglobus</taxon>
    </lineage>
</organism>
<dbReference type="Pfam" id="PF21082">
    <property type="entry name" value="MS_channel_3rd"/>
    <property type="match status" value="1"/>
</dbReference>
<sequence>MAMRPDMFGGKQRRELKNAIWILQELHARIVCGKLKCDRRARKLVPRFLGGAQKWPARHCALTGRGTRLQKRFIMKKRHLSRFRLAVPALLLSFGLLFAGVVVFGQSRSVPEPEPPPSATTAAQQAASGNDAAAAAVAGGYVDTELPEFIRETADTILAFFDVQKTGNSWQRLVLAAAIIVAFYLMRRLLLPAVFFLLKKLAGRTTWTFDDRVVDAAEPPSALFLMLSGIYVAVLTLDYAPPVSKAIGSTATLLFSVTFFWLLLRLLNAGLDYMHTKAAQRGAGIALYMPWIRKTLVGIFAVASVLTIAQNVFGLEIQAFIAGLGIGGLALALAAQDTVANVFGAAVVAVDQPFKIGESVQLAGHSGTVEDIGIRSMKLRRPDKALVIIPNKTVASESIVNLSKFTNRRVEQVLGFTYDSTPDQMAAIVDDIRALIKAESDVLPNSEMVYFRDFSASSLDMWIVYVTREPDFAKQMALRQRLNLAFMRAAAARGLSFAFPTQTIDLAPSAMKALGKNQ</sequence>
<feature type="transmembrane region" description="Helical" evidence="7">
    <location>
        <begin position="219"/>
        <end position="240"/>
    </location>
</feature>
<feature type="transmembrane region" description="Helical" evidence="7">
    <location>
        <begin position="173"/>
        <end position="198"/>
    </location>
</feature>
<feature type="transmembrane region" description="Helical" evidence="7">
    <location>
        <begin position="285"/>
        <end position="309"/>
    </location>
</feature>
<dbReference type="SUPFAM" id="SSF50182">
    <property type="entry name" value="Sm-like ribonucleoproteins"/>
    <property type="match status" value="1"/>
</dbReference>
<dbReference type="InterPro" id="IPR023408">
    <property type="entry name" value="MscS_beta-dom_sf"/>
</dbReference>
<reference evidence="10 11" key="1">
    <citation type="journal article" date="2018" name="Syst. Appl. Microbiol.">
        <title>Ereboglobus luteus gen. nov. sp. nov. from cockroach guts, and new insights into the oxygen relationship of the genera Opitutus and Didymococcus (Verrucomicrobia: Opitutaceae).</title>
        <authorList>
            <person name="Tegtmeier D."/>
            <person name="Belitz A."/>
            <person name="Radek R."/>
            <person name="Heimerl T."/>
            <person name="Brune A."/>
        </authorList>
    </citation>
    <scope>NUCLEOTIDE SEQUENCE [LARGE SCALE GENOMIC DNA]</scope>
    <source>
        <strain evidence="10 11">Ho45</strain>
    </source>
</reference>
<dbReference type="PANTHER" id="PTHR30566">
    <property type="entry name" value="YNAI-RELATED MECHANOSENSITIVE ION CHANNEL"/>
    <property type="match status" value="1"/>
</dbReference>
<protein>
    <recommendedName>
        <fullName evidence="12">Mechanosensitive ion channel protein MscS</fullName>
    </recommendedName>
</protein>
<evidence type="ECO:0000256" key="2">
    <source>
        <dbReference type="ARBA" id="ARBA00008017"/>
    </source>
</evidence>
<evidence type="ECO:0000259" key="8">
    <source>
        <dbReference type="Pfam" id="PF00924"/>
    </source>
</evidence>
<proteinExistence type="inferred from homology"/>
<evidence type="ECO:0000256" key="4">
    <source>
        <dbReference type="ARBA" id="ARBA00022692"/>
    </source>
</evidence>
<dbReference type="GO" id="GO:0008381">
    <property type="term" value="F:mechanosensitive monoatomic ion channel activity"/>
    <property type="evidence" value="ECO:0007669"/>
    <property type="project" value="UniProtKB-ARBA"/>
</dbReference>
<evidence type="ECO:0000259" key="9">
    <source>
        <dbReference type="Pfam" id="PF21082"/>
    </source>
</evidence>
<dbReference type="InterPro" id="IPR010920">
    <property type="entry name" value="LSM_dom_sf"/>
</dbReference>
<evidence type="ECO:0000256" key="6">
    <source>
        <dbReference type="ARBA" id="ARBA00023136"/>
    </source>
</evidence>
<feature type="transmembrane region" description="Helical" evidence="7">
    <location>
        <begin position="85"/>
        <end position="105"/>
    </location>
</feature>
<keyword evidence="3" id="KW-1003">Cell membrane</keyword>
<dbReference type="Proteomes" id="UP000244896">
    <property type="component" value="Chromosome"/>
</dbReference>
<evidence type="ECO:0000256" key="7">
    <source>
        <dbReference type="SAM" id="Phobius"/>
    </source>
</evidence>
<keyword evidence="4 7" id="KW-0812">Transmembrane</keyword>
<dbReference type="SUPFAM" id="SSF82861">
    <property type="entry name" value="Mechanosensitive channel protein MscS (YggB), transmembrane region"/>
    <property type="match status" value="1"/>
</dbReference>
<name>A0A2U8E392_9BACT</name>
<dbReference type="InterPro" id="IPR011066">
    <property type="entry name" value="MscS_channel_C_sf"/>
</dbReference>
<dbReference type="EMBL" id="CP023004">
    <property type="protein sequence ID" value="AWI08992.1"/>
    <property type="molecule type" value="Genomic_DNA"/>
</dbReference>
<feature type="transmembrane region" description="Helical" evidence="7">
    <location>
        <begin position="246"/>
        <end position="264"/>
    </location>
</feature>
<comment type="subcellular location">
    <subcellularLocation>
        <location evidence="1">Cell membrane</location>
        <topology evidence="1">Multi-pass membrane protein</topology>
    </subcellularLocation>
</comment>
<dbReference type="GO" id="GO:0005886">
    <property type="term" value="C:plasma membrane"/>
    <property type="evidence" value="ECO:0007669"/>
    <property type="project" value="UniProtKB-SubCell"/>
</dbReference>
<dbReference type="Gene3D" id="3.30.70.100">
    <property type="match status" value="1"/>
</dbReference>